<comment type="caution">
    <text evidence="11">The sequence shown here is derived from an EMBL/GenBank/DDBJ whole genome shotgun (WGS) entry which is preliminary data.</text>
</comment>
<evidence type="ECO:0000256" key="2">
    <source>
        <dbReference type="ARBA" id="ARBA00004922"/>
    </source>
</evidence>
<dbReference type="GO" id="GO:0006004">
    <property type="term" value="P:fucose metabolic process"/>
    <property type="evidence" value="ECO:0007669"/>
    <property type="project" value="UniProtKB-KW"/>
</dbReference>
<evidence type="ECO:0000256" key="10">
    <source>
        <dbReference type="SAM" id="SignalP"/>
    </source>
</evidence>
<dbReference type="InterPro" id="IPR019378">
    <property type="entry name" value="GDP-Fuc_O-FucTrfase"/>
</dbReference>
<comment type="subcellular location">
    <subcellularLocation>
        <location evidence="1">Endoplasmic reticulum</location>
    </subcellularLocation>
</comment>
<accession>A0A9P6K4G5</accession>
<dbReference type="InterPro" id="IPR045130">
    <property type="entry name" value="OFUT2-like"/>
</dbReference>
<protein>
    <recommendedName>
        <fullName evidence="8">GDP-fucose protein O-fucosyltransferase 2</fullName>
    </recommendedName>
</protein>
<evidence type="ECO:0000256" key="7">
    <source>
        <dbReference type="ARBA" id="ARBA00025803"/>
    </source>
</evidence>
<name>A0A9P6K4G5_9FUNG</name>
<evidence type="ECO:0000256" key="8">
    <source>
        <dbReference type="ARBA" id="ARBA00026232"/>
    </source>
</evidence>
<feature type="compositionally biased region" description="Basic and acidic residues" evidence="9">
    <location>
        <begin position="609"/>
        <end position="624"/>
    </location>
</feature>
<dbReference type="Pfam" id="PF10250">
    <property type="entry name" value="O-FucT"/>
    <property type="match status" value="1"/>
</dbReference>
<evidence type="ECO:0000313" key="12">
    <source>
        <dbReference type="Proteomes" id="UP000723463"/>
    </source>
</evidence>
<keyword evidence="4" id="KW-0256">Endoplasmic reticulum</keyword>
<dbReference type="PANTHER" id="PTHR13398">
    <property type="entry name" value="GDP-FUCOSE PROTEIN O-FUCOSYLTRANSFERASE 2"/>
    <property type="match status" value="1"/>
</dbReference>
<feature type="region of interest" description="Disordered" evidence="9">
    <location>
        <begin position="126"/>
        <end position="166"/>
    </location>
</feature>
<comment type="pathway">
    <text evidence="2">Protein modification; protein glycosylation.</text>
</comment>
<feature type="signal peptide" evidence="10">
    <location>
        <begin position="1"/>
        <end position="18"/>
    </location>
</feature>
<dbReference type="AlphaFoldDB" id="A0A9P6K4G5"/>
<feature type="chain" id="PRO_5040245616" description="GDP-fucose protein O-fucosyltransferase 2" evidence="10">
    <location>
        <begin position="19"/>
        <end position="630"/>
    </location>
</feature>
<evidence type="ECO:0000256" key="3">
    <source>
        <dbReference type="ARBA" id="ARBA00022679"/>
    </source>
</evidence>
<feature type="region of interest" description="Disordered" evidence="9">
    <location>
        <begin position="346"/>
        <end position="367"/>
    </location>
</feature>
<dbReference type="Gene3D" id="3.40.50.11340">
    <property type="match status" value="1"/>
</dbReference>
<proteinExistence type="inferred from homology"/>
<organism evidence="11 12">
    <name type="scientific">Mortierella hygrophila</name>
    <dbReference type="NCBI Taxonomy" id="979708"/>
    <lineage>
        <taxon>Eukaryota</taxon>
        <taxon>Fungi</taxon>
        <taxon>Fungi incertae sedis</taxon>
        <taxon>Mucoromycota</taxon>
        <taxon>Mortierellomycotina</taxon>
        <taxon>Mortierellomycetes</taxon>
        <taxon>Mortierellales</taxon>
        <taxon>Mortierellaceae</taxon>
        <taxon>Mortierella</taxon>
    </lineage>
</organism>
<reference evidence="11" key="1">
    <citation type="journal article" date="2020" name="Fungal Divers.">
        <title>Resolving the Mortierellaceae phylogeny through synthesis of multi-gene phylogenetics and phylogenomics.</title>
        <authorList>
            <person name="Vandepol N."/>
            <person name="Liber J."/>
            <person name="Desiro A."/>
            <person name="Na H."/>
            <person name="Kennedy M."/>
            <person name="Barry K."/>
            <person name="Grigoriev I.V."/>
            <person name="Miller A.N."/>
            <person name="O'Donnell K."/>
            <person name="Stajich J.E."/>
            <person name="Bonito G."/>
        </authorList>
    </citation>
    <scope>NUCLEOTIDE SEQUENCE</scope>
    <source>
        <strain evidence="11">NRRL 2591</strain>
    </source>
</reference>
<feature type="compositionally biased region" description="Low complexity" evidence="9">
    <location>
        <begin position="128"/>
        <end position="145"/>
    </location>
</feature>
<dbReference type="Proteomes" id="UP000723463">
    <property type="component" value="Unassembled WGS sequence"/>
</dbReference>
<evidence type="ECO:0000256" key="4">
    <source>
        <dbReference type="ARBA" id="ARBA00022824"/>
    </source>
</evidence>
<evidence type="ECO:0000256" key="9">
    <source>
        <dbReference type="SAM" id="MobiDB-lite"/>
    </source>
</evidence>
<feature type="region of interest" description="Disordered" evidence="9">
    <location>
        <begin position="280"/>
        <end position="299"/>
    </location>
</feature>
<sequence>MASLMLALTLAIYTAVVGVFKIHGYLAGSGGDPEVASGRNGDLVSRGRDVWRMSGKTVTTEQDGGVPTPAIFTPTAGIAAGSIWGRRADDEMDDRLDFYPDEDEDDPSEAASFISWLAQASIVTPAIQQQDQQQHRPPQQYQEYNEPPRPSPSPSRRHPGEPGQEPLLLEPERYFTYMPFAGISNQFYGMLRAMSIARALDRTLILPPITSSSHDRSRQNQAWSDFFDLDEFRRRTGLKVIEYQDLRDRGSFRGPTGVQESGSSFGASWIPPWVEETSTGETAKAISSADKRGGGGRYQHSLGTGTSVVDMTMPCHATCGFGSKRDLDFTAKAFVRQWGFQYKKEMLPKSQSPSPSTPAPVDNSPIDQTRDFGRIIRALQDDSLKEEGFLCISNTYKIQISPDTPSSSVVDSIEWDEFGQHLLFQPQLTHFVDEFLGRTFGEHPEERTKYGNDTFWISPLPLSGPWSQPAPAPEPAHLLEPVPPQGDSPQLQSPDQPIALDVVDTPSSSPLVAPSAESQVAVSYAATVDLTPWPPLRPLIQHTFFMIHVRRGDFEVYCRKEFKDKRLDQCLPSNEAYARVINELQRRALRDSRSSDDDSVDGDGNNDGSGHDRMQVEKKEEAVGRSRMLV</sequence>
<dbReference type="EMBL" id="JAAAXW010000064">
    <property type="protein sequence ID" value="KAF9545875.1"/>
    <property type="molecule type" value="Genomic_DNA"/>
</dbReference>
<feature type="region of interest" description="Disordered" evidence="9">
    <location>
        <begin position="466"/>
        <end position="495"/>
    </location>
</feature>
<keyword evidence="6" id="KW-0119">Carbohydrate metabolism</keyword>
<feature type="region of interest" description="Disordered" evidence="9">
    <location>
        <begin position="588"/>
        <end position="630"/>
    </location>
</feature>
<dbReference type="PANTHER" id="PTHR13398:SF0">
    <property type="entry name" value="GDP-FUCOSE PROTEIN O-FUCOSYLTRANSFERASE 2"/>
    <property type="match status" value="1"/>
</dbReference>
<gene>
    <name evidence="11" type="ORF">EC957_010379</name>
</gene>
<evidence type="ECO:0000256" key="5">
    <source>
        <dbReference type="ARBA" id="ARBA00023253"/>
    </source>
</evidence>
<keyword evidence="3" id="KW-0808">Transferase</keyword>
<keyword evidence="10" id="KW-0732">Signal</keyword>
<comment type="similarity">
    <text evidence="7">Belongs to the glycosyltransferase 68 family.</text>
</comment>
<evidence type="ECO:0000313" key="11">
    <source>
        <dbReference type="EMBL" id="KAF9545875.1"/>
    </source>
</evidence>
<keyword evidence="12" id="KW-1185">Reference proteome</keyword>
<dbReference type="GO" id="GO:0005783">
    <property type="term" value="C:endoplasmic reticulum"/>
    <property type="evidence" value="ECO:0007669"/>
    <property type="project" value="UniProtKB-SubCell"/>
</dbReference>
<dbReference type="GO" id="GO:0046922">
    <property type="term" value="F:peptide-O-fucosyltransferase activity"/>
    <property type="evidence" value="ECO:0007669"/>
    <property type="project" value="InterPro"/>
</dbReference>
<evidence type="ECO:0000256" key="6">
    <source>
        <dbReference type="ARBA" id="ARBA00023277"/>
    </source>
</evidence>
<keyword evidence="5" id="KW-0294">Fucose metabolism</keyword>
<evidence type="ECO:0000256" key="1">
    <source>
        <dbReference type="ARBA" id="ARBA00004240"/>
    </source>
</evidence>